<evidence type="ECO:0000313" key="5">
    <source>
        <dbReference type="EMBL" id="KAF4354054.1"/>
    </source>
</evidence>
<dbReference type="PROSITE" id="PS50144">
    <property type="entry name" value="MATH"/>
    <property type="match status" value="1"/>
</dbReference>
<dbReference type="SUPFAM" id="SSF49599">
    <property type="entry name" value="TRAF domain-like"/>
    <property type="match status" value="1"/>
</dbReference>
<gene>
    <name evidence="5" type="ORF">F8388_002454</name>
</gene>
<feature type="compositionally biased region" description="Basic and acidic residues" evidence="3">
    <location>
        <begin position="111"/>
        <end position="123"/>
    </location>
</feature>
<keyword evidence="1 2" id="KW-0175">Coiled coil</keyword>
<dbReference type="Proteomes" id="UP000525078">
    <property type="component" value="Unassembled WGS sequence"/>
</dbReference>
<reference evidence="5 6" key="1">
    <citation type="journal article" date="2020" name="bioRxiv">
        <title>Sequence and annotation of 42 cannabis genomes reveals extensive copy number variation in cannabinoid synthesis and pathogen resistance genes.</title>
        <authorList>
            <person name="Mckernan K.J."/>
            <person name="Helbert Y."/>
            <person name="Kane L.T."/>
            <person name="Ebling H."/>
            <person name="Zhang L."/>
            <person name="Liu B."/>
            <person name="Eaton Z."/>
            <person name="Mclaughlin S."/>
            <person name="Kingan S."/>
            <person name="Baybayan P."/>
            <person name="Concepcion G."/>
            <person name="Jordan M."/>
            <person name="Riva A."/>
            <person name="Barbazuk W."/>
            <person name="Harkins T."/>
        </authorList>
    </citation>
    <scope>NUCLEOTIDE SEQUENCE [LARGE SCALE GENOMIC DNA]</scope>
    <source>
        <strain evidence="6">cv. Jamaican Lion 4</strain>
        <tissue evidence="5">Leaf</tissue>
    </source>
</reference>
<dbReference type="Pfam" id="PF22486">
    <property type="entry name" value="MATH_2"/>
    <property type="match status" value="1"/>
</dbReference>
<evidence type="ECO:0000259" key="4">
    <source>
        <dbReference type="PROSITE" id="PS50144"/>
    </source>
</evidence>
<accession>A0A7J6E737</accession>
<dbReference type="InterPro" id="IPR050804">
    <property type="entry name" value="MCC"/>
</dbReference>
<evidence type="ECO:0000256" key="1">
    <source>
        <dbReference type="ARBA" id="ARBA00023054"/>
    </source>
</evidence>
<proteinExistence type="predicted"/>
<evidence type="ECO:0000256" key="3">
    <source>
        <dbReference type="SAM" id="MobiDB-lite"/>
    </source>
</evidence>
<dbReference type="PANTHER" id="PTHR46236:SF35">
    <property type="entry name" value="MATH DOMAIN-CONTAINING PROTEIN"/>
    <property type="match status" value="1"/>
</dbReference>
<dbReference type="Gene3D" id="2.60.210.10">
    <property type="entry name" value="Apoptosis, Tumor Necrosis Factor Receptor Associated Protein 2, Chain A"/>
    <property type="match status" value="1"/>
</dbReference>
<dbReference type="InterPro" id="IPR002083">
    <property type="entry name" value="MATH/TRAF_dom"/>
</dbReference>
<feature type="coiled-coil region" evidence="2">
    <location>
        <begin position="190"/>
        <end position="245"/>
    </location>
</feature>
<feature type="region of interest" description="Disordered" evidence="3">
    <location>
        <begin position="111"/>
        <end position="132"/>
    </location>
</feature>
<dbReference type="EMBL" id="JAATIP010000285">
    <property type="protein sequence ID" value="KAF4354054.1"/>
    <property type="molecule type" value="Genomic_DNA"/>
</dbReference>
<dbReference type="AlphaFoldDB" id="A0A7J6E737"/>
<name>A0A7J6E737_CANSA</name>
<dbReference type="PANTHER" id="PTHR46236">
    <property type="entry name" value="TRAF-LIKE SUPERFAMILY PROTEIN"/>
    <property type="match status" value="1"/>
</dbReference>
<organism evidence="5 6">
    <name type="scientific">Cannabis sativa</name>
    <name type="common">Hemp</name>
    <name type="synonym">Marijuana</name>
    <dbReference type="NCBI Taxonomy" id="3483"/>
    <lineage>
        <taxon>Eukaryota</taxon>
        <taxon>Viridiplantae</taxon>
        <taxon>Streptophyta</taxon>
        <taxon>Embryophyta</taxon>
        <taxon>Tracheophyta</taxon>
        <taxon>Spermatophyta</taxon>
        <taxon>Magnoliopsida</taxon>
        <taxon>eudicotyledons</taxon>
        <taxon>Gunneridae</taxon>
        <taxon>Pentapetalae</taxon>
        <taxon>rosids</taxon>
        <taxon>fabids</taxon>
        <taxon>Rosales</taxon>
        <taxon>Cannabaceae</taxon>
        <taxon>Cannabis</taxon>
    </lineage>
</organism>
<evidence type="ECO:0000256" key="2">
    <source>
        <dbReference type="SAM" id="Coils"/>
    </source>
</evidence>
<sequence>MAHGLANGRGKIQIVPKGNYVDFLSMYLVVADSKTLPLGWSICVKFFTLSVINQNPELTVENEAKNHVFNDNGESWGFHTVIPLSELNDPSKGFLVRDACTVEAEVRVNSEEHVKRENREADQKSTSSETKRTTSKFDPLFVEIQSIIEGGSFKPDKFVSSFGTSLTIEEIIYSKDIFKQCLDIDLDNVIQLVRKQAECVDREVDELESQLTERKAKKARLSKVLEVLADQANALKQSLDRDEEDHVKFCVLKKNKAEKANNLSSHSLLSEFVPEKFKTNSLQTSFCNLQKGKTLFFNLFSTASFSNMYKAYQQLLWAVFTGIAIELCINSSTCSSTVTNKGSSSLGISPLALSSVSTPLNISLSVKLSSGSDSLPLTLPHLGGKPGGQDRSFSSLHLLCFPILFTSSLPPSFNISFHQLKYLKHRYYPWLWHMDAMKRFLHHNQKEMVVFSLYATEPTFAGRLELNFVLAGTMRISPKPKQGLVEKEPRE</sequence>
<evidence type="ECO:0000313" key="6">
    <source>
        <dbReference type="Proteomes" id="UP000525078"/>
    </source>
</evidence>
<feature type="domain" description="MATH" evidence="4">
    <location>
        <begin position="1"/>
        <end position="106"/>
    </location>
</feature>
<dbReference type="CDD" id="cd00121">
    <property type="entry name" value="MATH"/>
    <property type="match status" value="1"/>
</dbReference>
<protein>
    <recommendedName>
        <fullName evidence="4">MATH domain-containing protein</fullName>
    </recommendedName>
</protein>
<comment type="caution">
    <text evidence="5">The sequence shown here is derived from an EMBL/GenBank/DDBJ whole genome shotgun (WGS) entry which is preliminary data.</text>
</comment>
<dbReference type="InterPro" id="IPR008974">
    <property type="entry name" value="TRAF-like"/>
</dbReference>